<sequence length="146" mass="16404">MPALGMLASEFGTAWHEGTIVNGVGQMPLLRLIEHEWGGTKDHSTNKGCRQTWRPHNDNNVRRQWSQFMFFITQIKSMMDTGNHASEAVQILDEQCSSMSIPQFHSRLQPKRKWPQASAATSPSVSDPQGLRAFGKRSVLDQGNLL</sequence>
<accession>A0A1B7MQJ7</accession>
<evidence type="ECO:0000256" key="1">
    <source>
        <dbReference type="SAM" id="MobiDB-lite"/>
    </source>
</evidence>
<evidence type="ECO:0000313" key="2">
    <source>
        <dbReference type="EMBL" id="OAX34868.1"/>
    </source>
</evidence>
<organism evidence="2 3">
    <name type="scientific">Rhizopogon vinicolor AM-OR11-026</name>
    <dbReference type="NCBI Taxonomy" id="1314800"/>
    <lineage>
        <taxon>Eukaryota</taxon>
        <taxon>Fungi</taxon>
        <taxon>Dikarya</taxon>
        <taxon>Basidiomycota</taxon>
        <taxon>Agaricomycotina</taxon>
        <taxon>Agaricomycetes</taxon>
        <taxon>Agaricomycetidae</taxon>
        <taxon>Boletales</taxon>
        <taxon>Suillineae</taxon>
        <taxon>Rhizopogonaceae</taxon>
        <taxon>Rhizopogon</taxon>
    </lineage>
</organism>
<evidence type="ECO:0000313" key="3">
    <source>
        <dbReference type="Proteomes" id="UP000092154"/>
    </source>
</evidence>
<gene>
    <name evidence="2" type="ORF">K503DRAFT_858944</name>
</gene>
<feature type="compositionally biased region" description="Polar residues" evidence="1">
    <location>
        <begin position="118"/>
        <end position="127"/>
    </location>
</feature>
<dbReference type="OrthoDB" id="3181539at2759"/>
<protein>
    <submittedName>
        <fullName evidence="2">Uncharacterized protein</fullName>
    </submittedName>
</protein>
<feature type="region of interest" description="Disordered" evidence="1">
    <location>
        <begin position="107"/>
        <end position="134"/>
    </location>
</feature>
<dbReference type="EMBL" id="KV448558">
    <property type="protein sequence ID" value="OAX34868.1"/>
    <property type="molecule type" value="Genomic_DNA"/>
</dbReference>
<dbReference type="AlphaFoldDB" id="A0A1B7MQJ7"/>
<dbReference type="Proteomes" id="UP000092154">
    <property type="component" value="Unassembled WGS sequence"/>
</dbReference>
<keyword evidence="3" id="KW-1185">Reference proteome</keyword>
<dbReference type="InParanoid" id="A0A1B7MQJ7"/>
<name>A0A1B7MQJ7_9AGAM</name>
<reference evidence="2 3" key="1">
    <citation type="submission" date="2016-06" db="EMBL/GenBank/DDBJ databases">
        <title>Comparative genomics of the ectomycorrhizal sister species Rhizopogon vinicolor and Rhizopogon vesiculosus (Basidiomycota: Boletales) reveals a divergence of the mating type B locus.</title>
        <authorList>
            <consortium name="DOE Joint Genome Institute"/>
            <person name="Mujic A.B."/>
            <person name="Kuo A."/>
            <person name="Tritt A."/>
            <person name="Lipzen A."/>
            <person name="Chen C."/>
            <person name="Johnson J."/>
            <person name="Sharma A."/>
            <person name="Barry K."/>
            <person name="Grigoriev I.V."/>
            <person name="Spatafora J.W."/>
        </authorList>
    </citation>
    <scope>NUCLEOTIDE SEQUENCE [LARGE SCALE GENOMIC DNA]</scope>
    <source>
        <strain evidence="2 3">AM-OR11-026</strain>
    </source>
</reference>
<proteinExistence type="predicted"/>